<reference evidence="2 3" key="1">
    <citation type="submission" date="2018-05" db="EMBL/GenBank/DDBJ databases">
        <title>Genomic Encyclopedia of Type Strains, Phase IV (KMG-IV): sequencing the most valuable type-strain genomes for metagenomic binning, comparative biology and taxonomic classification.</title>
        <authorList>
            <person name="Goeker M."/>
        </authorList>
    </citation>
    <scope>NUCLEOTIDE SEQUENCE [LARGE SCALE GENOMIC DNA]</scope>
    <source>
        <strain evidence="2 3">DSM 45480</strain>
    </source>
</reference>
<accession>A0A316HMF9</accession>
<dbReference type="AlphaFoldDB" id="A0A316HMF9"/>
<gene>
    <name evidence="2" type="ORF">C8D88_118110</name>
</gene>
<organism evidence="2 3">
    <name type="scientific">Lentzea atacamensis</name>
    <dbReference type="NCBI Taxonomy" id="531938"/>
    <lineage>
        <taxon>Bacteria</taxon>
        <taxon>Bacillati</taxon>
        <taxon>Actinomycetota</taxon>
        <taxon>Actinomycetes</taxon>
        <taxon>Pseudonocardiales</taxon>
        <taxon>Pseudonocardiaceae</taxon>
        <taxon>Lentzea</taxon>
    </lineage>
</organism>
<evidence type="ECO:0000256" key="1">
    <source>
        <dbReference type="SAM" id="Phobius"/>
    </source>
</evidence>
<dbReference type="Proteomes" id="UP000246005">
    <property type="component" value="Unassembled WGS sequence"/>
</dbReference>
<evidence type="ECO:0000313" key="2">
    <source>
        <dbReference type="EMBL" id="PWK81342.1"/>
    </source>
</evidence>
<sequence length="188" mass="19480">MMRPLVLYARSRGVPAGLAALPVVVLIAWSALHSPWIPLSASLTVLAAVLVITVGLAGQDPELDTSTAVPWPVWRLGHLMLAGTLAAISVLLVQELGPEPFDMAFVVRDTAGMVGLTGLAATVAGARFAPAAPVLWWAVSALMPPGPSMPTRIVTWPLGPPDDSLTTWTAAVLFVGGVAAYSARGARC</sequence>
<keyword evidence="1" id="KW-0812">Transmembrane</keyword>
<protein>
    <submittedName>
        <fullName evidence="2">Uncharacterized protein</fullName>
    </submittedName>
</protein>
<proteinExistence type="predicted"/>
<feature type="transmembrane region" description="Helical" evidence="1">
    <location>
        <begin position="39"/>
        <end position="58"/>
    </location>
</feature>
<feature type="transmembrane region" description="Helical" evidence="1">
    <location>
        <begin position="73"/>
        <end position="93"/>
    </location>
</feature>
<keyword evidence="1" id="KW-0472">Membrane</keyword>
<feature type="transmembrane region" description="Helical" evidence="1">
    <location>
        <begin position="12"/>
        <end position="32"/>
    </location>
</feature>
<evidence type="ECO:0000313" key="3">
    <source>
        <dbReference type="Proteomes" id="UP000246005"/>
    </source>
</evidence>
<feature type="transmembrane region" description="Helical" evidence="1">
    <location>
        <begin position="165"/>
        <end position="183"/>
    </location>
</feature>
<keyword evidence="1" id="KW-1133">Transmembrane helix</keyword>
<name>A0A316HMF9_9PSEU</name>
<dbReference type="EMBL" id="QGHB01000018">
    <property type="protein sequence ID" value="PWK81342.1"/>
    <property type="molecule type" value="Genomic_DNA"/>
</dbReference>
<comment type="caution">
    <text evidence="2">The sequence shown here is derived from an EMBL/GenBank/DDBJ whole genome shotgun (WGS) entry which is preliminary data.</text>
</comment>